<keyword evidence="5" id="KW-1185">Reference proteome</keyword>
<dbReference type="EMBL" id="CAJNOQ010007576">
    <property type="protein sequence ID" value="CAF1172771.1"/>
    <property type="molecule type" value="Genomic_DNA"/>
</dbReference>
<dbReference type="AlphaFoldDB" id="A0A814UC90"/>
<sequence length="803" mass="94217">MSCTSSASVYVTNETQPVHSLVEKNFCLLSAPVLQRSRNFQWYWNLTKDQEQWQKYTDVENEFIEDAYNEKVTTEVEIDGNYIIDFEHLVQYKKKDLHKQFRIKRVQLDGNRTNVHLRQARFATPVMLAAACTPLVLQKDPLPKQYWKLELENKIKTMADLVEDAALGIIKEGTALGKVHEARWLAKQLFTVKHFGNDVRAQYSRVPREIGETCVYLYTKESFWYKSVNDLFRKPEAVTIDQLKTCAPFCHLMHWYLKKTYTTDSVTTVYRGLNLNDEQRQEFTKANIKFTSFTSATKTRGNAEHSVKQTIKCFNLFASRPPTNDQHDQQNQLLSTRLFIILFACSLVTLVIYTLSVNRTQTITVKSLTLNEYTKLLKQYSQTLNCPCTQITIPYGQFIKLSPKYHQICSSRFIMDQWFQFIIESRPPIDQILLSDFRYLGPYSFRLLNKFCKLSLEIVENELITFYSQTYLSLLVTINETFQFQSQSLIKQFQSTIKNKFYELLQLIVDRTLAKKLISGLLTNDAIEIYYGEDECFYSKQCFEQLLFYMNATTATNITILDSSVPSQYQSNTTVQDIVNQFMIEQWNPLVSYDSYYQQRHPQQCQYTYSENFDYIYTITTILVLIGGLTTVLSLIMPIAVNLIRRKKMPLPTTVNVLPIRQRLINFYELVEEKIRKFNLFEPYPPHFNEELRYYELLSTRFYILILILSLIILVLYISVIDHTQTVIIKSPTSKQYTLLYEQHSSTLLCRCKKLSILYSKFLQLLPERHEICTSQYVTDKWIQHILLNSASKTEPRRVVKSA</sequence>
<comment type="caution">
    <text evidence="3">The sequence shown here is derived from an EMBL/GenBank/DDBJ whole genome shotgun (WGS) entry which is preliminary data.</text>
</comment>
<dbReference type="Gene3D" id="3.30.720.50">
    <property type="match status" value="1"/>
</dbReference>
<dbReference type="InterPro" id="IPR004170">
    <property type="entry name" value="WWE_dom"/>
</dbReference>
<dbReference type="Pfam" id="PF02825">
    <property type="entry name" value="WWE"/>
    <property type="match status" value="1"/>
</dbReference>
<dbReference type="PROSITE" id="PS50918">
    <property type="entry name" value="WWE"/>
    <property type="match status" value="1"/>
</dbReference>
<name>A0A814UC90_9BILA</name>
<keyword evidence="1" id="KW-0812">Transmembrane</keyword>
<evidence type="ECO:0000256" key="1">
    <source>
        <dbReference type="SAM" id="Phobius"/>
    </source>
</evidence>
<dbReference type="Gene3D" id="3.90.176.10">
    <property type="entry name" value="Toxin ADP-ribosyltransferase, Chain A, domain 1"/>
    <property type="match status" value="1"/>
</dbReference>
<evidence type="ECO:0000259" key="2">
    <source>
        <dbReference type="PROSITE" id="PS50918"/>
    </source>
</evidence>
<feature type="transmembrane region" description="Helical" evidence="1">
    <location>
        <begin position="702"/>
        <end position="721"/>
    </location>
</feature>
<evidence type="ECO:0000313" key="5">
    <source>
        <dbReference type="Proteomes" id="UP000663829"/>
    </source>
</evidence>
<organism evidence="3 5">
    <name type="scientific">Didymodactylos carnosus</name>
    <dbReference type="NCBI Taxonomy" id="1234261"/>
    <lineage>
        <taxon>Eukaryota</taxon>
        <taxon>Metazoa</taxon>
        <taxon>Spiralia</taxon>
        <taxon>Gnathifera</taxon>
        <taxon>Rotifera</taxon>
        <taxon>Eurotatoria</taxon>
        <taxon>Bdelloidea</taxon>
        <taxon>Philodinida</taxon>
        <taxon>Philodinidae</taxon>
        <taxon>Didymodactylos</taxon>
    </lineage>
</organism>
<evidence type="ECO:0000313" key="3">
    <source>
        <dbReference type="EMBL" id="CAF1172771.1"/>
    </source>
</evidence>
<feature type="domain" description="WWE" evidence="2">
    <location>
        <begin position="28"/>
        <end position="105"/>
    </location>
</feature>
<protein>
    <recommendedName>
        <fullName evidence="2">WWE domain-containing protein</fullName>
    </recommendedName>
</protein>
<accession>A0A814UC90</accession>
<dbReference type="Proteomes" id="UP000663829">
    <property type="component" value="Unassembled WGS sequence"/>
</dbReference>
<dbReference type="Proteomes" id="UP000681722">
    <property type="component" value="Unassembled WGS sequence"/>
</dbReference>
<dbReference type="InterPro" id="IPR037197">
    <property type="entry name" value="WWE_dom_sf"/>
</dbReference>
<gene>
    <name evidence="3" type="ORF">GPM918_LOCUS22275</name>
    <name evidence="4" type="ORF">SRO942_LOCUS22273</name>
</gene>
<keyword evidence="1" id="KW-1133">Transmembrane helix</keyword>
<keyword evidence="1" id="KW-0472">Membrane</keyword>
<feature type="transmembrane region" description="Helical" evidence="1">
    <location>
        <begin position="338"/>
        <end position="356"/>
    </location>
</feature>
<dbReference type="OrthoDB" id="10005532at2759"/>
<dbReference type="EMBL" id="CAJOBC010007576">
    <property type="protein sequence ID" value="CAF3936657.1"/>
    <property type="molecule type" value="Genomic_DNA"/>
</dbReference>
<reference evidence="3" key="1">
    <citation type="submission" date="2021-02" db="EMBL/GenBank/DDBJ databases">
        <authorList>
            <person name="Nowell W R."/>
        </authorList>
    </citation>
    <scope>NUCLEOTIDE SEQUENCE</scope>
</reference>
<proteinExistence type="predicted"/>
<evidence type="ECO:0000313" key="4">
    <source>
        <dbReference type="EMBL" id="CAF3936657.1"/>
    </source>
</evidence>
<dbReference type="SUPFAM" id="SSF117839">
    <property type="entry name" value="WWE domain"/>
    <property type="match status" value="1"/>
</dbReference>
<feature type="transmembrane region" description="Helical" evidence="1">
    <location>
        <begin position="615"/>
        <end position="641"/>
    </location>
</feature>